<dbReference type="AlphaFoldDB" id="A0AAI9ZRX0"/>
<evidence type="ECO:0000313" key="3">
    <source>
        <dbReference type="Proteomes" id="UP001243989"/>
    </source>
</evidence>
<comment type="caution">
    <text evidence="2">The sequence shown here is derived from an EMBL/GenBank/DDBJ whole genome shotgun (WGS) entry which is preliminary data.</text>
</comment>
<dbReference type="EMBL" id="JAHMHQ010000012">
    <property type="protein sequence ID" value="KAK1635898.1"/>
    <property type="molecule type" value="Genomic_DNA"/>
</dbReference>
<sequence length="168" mass="18834">MLRPDDPGYALLTNDDWYNRNPNEQQFTAAYHNEPPKALTQGKTRKRAQNGRPTIAVRAPHSPDAIYVDDLAKTCAEPGIDDDSDVEPSVLREREVFVDEDGEEYMELLPEDEYEYDFAALEHMPTPSIPRTAEAVATAYIEYKEEVEYATPGSAIAADLPKPTRGMA</sequence>
<dbReference type="Proteomes" id="UP001243989">
    <property type="component" value="Unassembled WGS sequence"/>
</dbReference>
<name>A0AAI9ZRX0_9PEZI</name>
<evidence type="ECO:0000313" key="2">
    <source>
        <dbReference type="EMBL" id="KAK1635898.1"/>
    </source>
</evidence>
<proteinExistence type="predicted"/>
<gene>
    <name evidence="2" type="ORF">BDP81DRAFT_430530</name>
</gene>
<reference evidence="2" key="1">
    <citation type="submission" date="2021-06" db="EMBL/GenBank/DDBJ databases">
        <title>Comparative genomics, transcriptomics and evolutionary studies reveal genomic signatures of adaptation to plant cell wall in hemibiotrophic fungi.</title>
        <authorList>
            <consortium name="DOE Joint Genome Institute"/>
            <person name="Baroncelli R."/>
            <person name="Diaz J.F."/>
            <person name="Benocci T."/>
            <person name="Peng M."/>
            <person name="Battaglia E."/>
            <person name="Haridas S."/>
            <person name="Andreopoulos W."/>
            <person name="Labutti K."/>
            <person name="Pangilinan J."/>
            <person name="Floch G.L."/>
            <person name="Makela M.R."/>
            <person name="Henrissat B."/>
            <person name="Grigoriev I.V."/>
            <person name="Crouch J.A."/>
            <person name="De Vries R.P."/>
            <person name="Sukno S.A."/>
            <person name="Thon M.R."/>
        </authorList>
    </citation>
    <scope>NUCLEOTIDE SEQUENCE</scope>
    <source>
        <strain evidence="2">CBS 102054</strain>
    </source>
</reference>
<accession>A0AAI9ZRX0</accession>
<dbReference type="GeneID" id="85475476"/>
<feature type="region of interest" description="Disordered" evidence="1">
    <location>
        <begin position="1"/>
        <end position="54"/>
    </location>
</feature>
<protein>
    <submittedName>
        <fullName evidence="2">Uncharacterized protein</fullName>
    </submittedName>
</protein>
<evidence type="ECO:0000256" key="1">
    <source>
        <dbReference type="SAM" id="MobiDB-lite"/>
    </source>
</evidence>
<dbReference type="RefSeq" id="XP_060444505.1">
    <property type="nucleotide sequence ID" value="XM_060590614.1"/>
</dbReference>
<keyword evidence="3" id="KW-1185">Reference proteome</keyword>
<organism evidence="2 3">
    <name type="scientific">Colletotrichum phormii</name>
    <dbReference type="NCBI Taxonomy" id="359342"/>
    <lineage>
        <taxon>Eukaryota</taxon>
        <taxon>Fungi</taxon>
        <taxon>Dikarya</taxon>
        <taxon>Ascomycota</taxon>
        <taxon>Pezizomycotina</taxon>
        <taxon>Sordariomycetes</taxon>
        <taxon>Hypocreomycetidae</taxon>
        <taxon>Glomerellales</taxon>
        <taxon>Glomerellaceae</taxon>
        <taxon>Colletotrichum</taxon>
        <taxon>Colletotrichum acutatum species complex</taxon>
    </lineage>
</organism>